<keyword evidence="3" id="KW-0012">Acyltransferase</keyword>
<feature type="transmembrane region" description="Helical" evidence="1">
    <location>
        <begin position="311"/>
        <end position="330"/>
    </location>
</feature>
<feature type="transmembrane region" description="Helical" evidence="1">
    <location>
        <begin position="216"/>
        <end position="237"/>
    </location>
</feature>
<name>A0AAI9IFY2_9BURK</name>
<feature type="domain" description="Acyltransferase 3" evidence="2">
    <location>
        <begin position="16"/>
        <end position="359"/>
    </location>
</feature>
<reference evidence="3 4" key="1">
    <citation type="journal article" date="2013" name="Front. Microbiol.">
        <title>The genome of the endophytic bacterium H. frisingense GSF30(T) identifies diverse strategies in the Herbaspirillum genus to interact with plants.</title>
        <authorList>
            <person name="Straub D."/>
            <person name="Rothballer M."/>
            <person name="Hartmann A."/>
            <person name="Ludewig U."/>
        </authorList>
    </citation>
    <scope>NUCLEOTIDE SEQUENCE [LARGE SCALE GENOMIC DNA]</scope>
    <source>
        <strain evidence="3 4">GSF30</strain>
    </source>
</reference>
<dbReference type="GO" id="GO:0016747">
    <property type="term" value="F:acyltransferase activity, transferring groups other than amino-acyl groups"/>
    <property type="evidence" value="ECO:0007669"/>
    <property type="project" value="InterPro"/>
</dbReference>
<dbReference type="GO" id="GO:0009103">
    <property type="term" value="P:lipopolysaccharide biosynthetic process"/>
    <property type="evidence" value="ECO:0007669"/>
    <property type="project" value="TreeGrafter"/>
</dbReference>
<dbReference type="Pfam" id="PF01757">
    <property type="entry name" value="Acyl_transf_3"/>
    <property type="match status" value="1"/>
</dbReference>
<evidence type="ECO:0000313" key="3">
    <source>
        <dbReference type="EMBL" id="EOA05324.1"/>
    </source>
</evidence>
<dbReference type="InterPro" id="IPR002656">
    <property type="entry name" value="Acyl_transf_3_dom"/>
</dbReference>
<evidence type="ECO:0000259" key="2">
    <source>
        <dbReference type="Pfam" id="PF01757"/>
    </source>
</evidence>
<dbReference type="GO" id="GO:0016020">
    <property type="term" value="C:membrane"/>
    <property type="evidence" value="ECO:0007669"/>
    <property type="project" value="TreeGrafter"/>
</dbReference>
<dbReference type="PANTHER" id="PTHR23028:SF53">
    <property type="entry name" value="ACYL_TRANSF_3 DOMAIN-CONTAINING PROTEIN"/>
    <property type="match status" value="1"/>
</dbReference>
<feature type="transmembrane region" description="Helical" evidence="1">
    <location>
        <begin position="60"/>
        <end position="81"/>
    </location>
</feature>
<proteinExistence type="predicted"/>
<feature type="transmembrane region" description="Helical" evidence="1">
    <location>
        <begin position="20"/>
        <end position="40"/>
    </location>
</feature>
<keyword evidence="3" id="KW-0808">Transferase</keyword>
<feature type="transmembrane region" description="Helical" evidence="1">
    <location>
        <begin position="342"/>
        <end position="362"/>
    </location>
</feature>
<feature type="transmembrane region" description="Helical" evidence="1">
    <location>
        <begin position="272"/>
        <end position="290"/>
    </location>
</feature>
<gene>
    <name evidence="3" type="ORF">HFRIS_007911</name>
</gene>
<evidence type="ECO:0000313" key="4">
    <source>
        <dbReference type="Proteomes" id="UP000006772"/>
    </source>
</evidence>
<feature type="transmembrane region" description="Helical" evidence="1">
    <location>
        <begin position="192"/>
        <end position="210"/>
    </location>
</feature>
<sequence>MPSTDCHDRMLTTHNPRIDVLRGIAILLVLFHHFNIAYRLEETWLADVFGWPALRALARNGNYGVTIFFAISGFLITSKVFQRRREIGQIDLAGFYRLRIARILPCLLLLLCLVDLLAMAGLTIFQNRVVDGGSVSMWRVNLAGVAFHMNVLIARHGWVNYALGVLWSLSVEEVFYLVFPLACLVLKSERRLLVFMAVIIVVGPVYRFAHPGDEGQFLYGYWACFDSIAIGCCAAIFSRRGGFAWLNHPVVRVAVGLSMAVLYLAWPIAQSKVLGCTVMAAGTALKLVAAQYRPARCTTVVCRGLAACGRLSYELYLFHLIVLGLMRAGFPPQTISGGGKMVLLPAYFMISAALAQVISRAFSAPMNRIIRGT</sequence>
<keyword evidence="1" id="KW-0472">Membrane</keyword>
<feature type="transmembrane region" description="Helical" evidence="1">
    <location>
        <begin position="102"/>
        <end position="125"/>
    </location>
</feature>
<accession>A0AAI9IFY2</accession>
<feature type="transmembrane region" description="Helical" evidence="1">
    <location>
        <begin position="158"/>
        <end position="185"/>
    </location>
</feature>
<dbReference type="EMBL" id="AEEC02000008">
    <property type="protein sequence ID" value="EOA05324.1"/>
    <property type="molecule type" value="Genomic_DNA"/>
</dbReference>
<feature type="transmembrane region" description="Helical" evidence="1">
    <location>
        <begin position="249"/>
        <end position="266"/>
    </location>
</feature>
<dbReference type="InterPro" id="IPR050879">
    <property type="entry name" value="Acyltransferase_3"/>
</dbReference>
<dbReference type="RefSeq" id="WP_006462762.1">
    <property type="nucleotide sequence ID" value="NZ_AEEC02000008.1"/>
</dbReference>
<comment type="caution">
    <text evidence="3">The sequence shown here is derived from an EMBL/GenBank/DDBJ whole genome shotgun (WGS) entry which is preliminary data.</text>
</comment>
<dbReference type="AlphaFoldDB" id="A0AAI9IFY2"/>
<protein>
    <submittedName>
        <fullName evidence="3">Acyltransferase</fullName>
    </submittedName>
</protein>
<keyword evidence="1" id="KW-0812">Transmembrane</keyword>
<organism evidence="3 4">
    <name type="scientific">Herbaspirillum frisingense GSF30</name>
    <dbReference type="NCBI Taxonomy" id="864073"/>
    <lineage>
        <taxon>Bacteria</taxon>
        <taxon>Pseudomonadati</taxon>
        <taxon>Pseudomonadota</taxon>
        <taxon>Betaproteobacteria</taxon>
        <taxon>Burkholderiales</taxon>
        <taxon>Oxalobacteraceae</taxon>
        <taxon>Herbaspirillum</taxon>
    </lineage>
</organism>
<evidence type="ECO:0000256" key="1">
    <source>
        <dbReference type="SAM" id="Phobius"/>
    </source>
</evidence>
<dbReference type="PANTHER" id="PTHR23028">
    <property type="entry name" value="ACETYLTRANSFERASE"/>
    <property type="match status" value="1"/>
</dbReference>
<dbReference type="Proteomes" id="UP000006772">
    <property type="component" value="Unassembled WGS sequence"/>
</dbReference>
<keyword evidence="1" id="KW-1133">Transmembrane helix</keyword>